<gene>
    <name evidence="10" type="primary">recB</name>
    <name evidence="10" type="ORF">NCTC12475_01248</name>
</gene>
<evidence type="ECO:0000256" key="6">
    <source>
        <dbReference type="ARBA" id="ARBA00034617"/>
    </source>
</evidence>
<dbReference type="STRING" id="32024.GCA_000788295_01718"/>
<evidence type="ECO:0000256" key="1">
    <source>
        <dbReference type="ARBA" id="ARBA00022741"/>
    </source>
</evidence>
<dbReference type="GO" id="GO:0000725">
    <property type="term" value="P:recombinational repair"/>
    <property type="evidence" value="ECO:0007669"/>
    <property type="project" value="TreeGrafter"/>
</dbReference>
<keyword evidence="11" id="KW-1185">Reference proteome</keyword>
<evidence type="ECO:0000256" key="5">
    <source>
        <dbReference type="ARBA" id="ARBA00023235"/>
    </source>
</evidence>
<dbReference type="Pfam" id="PF13361">
    <property type="entry name" value="UvrD_C"/>
    <property type="match status" value="2"/>
</dbReference>
<dbReference type="InterPro" id="IPR000212">
    <property type="entry name" value="DNA_helicase_UvrD/REP"/>
</dbReference>
<keyword evidence="3 9" id="KW-0347">Helicase</keyword>
<proteinExistence type="predicted"/>
<dbReference type="RefSeq" id="WP_089181813.1">
    <property type="nucleotide sequence ID" value="NZ_CP043427.1"/>
</dbReference>
<dbReference type="GO" id="GO:0005524">
    <property type="term" value="F:ATP binding"/>
    <property type="evidence" value="ECO:0007669"/>
    <property type="project" value="UniProtKB-UniRule"/>
</dbReference>
<comment type="catalytic activity">
    <reaction evidence="8">
        <text>ATP + H2O = ADP + phosphate + H(+)</text>
        <dbReference type="Rhea" id="RHEA:13065"/>
        <dbReference type="ChEBI" id="CHEBI:15377"/>
        <dbReference type="ChEBI" id="CHEBI:15378"/>
        <dbReference type="ChEBI" id="CHEBI:30616"/>
        <dbReference type="ChEBI" id="CHEBI:43474"/>
        <dbReference type="ChEBI" id="CHEBI:456216"/>
        <dbReference type="EC" id="5.6.2.4"/>
    </reaction>
</comment>
<feature type="binding site" evidence="9">
    <location>
        <begin position="10"/>
        <end position="17"/>
    </location>
    <ligand>
        <name>ATP</name>
        <dbReference type="ChEBI" id="CHEBI:30616"/>
    </ligand>
</feature>
<keyword evidence="5" id="KW-0413">Isomerase</keyword>
<reference evidence="10 11" key="1">
    <citation type="submission" date="2018-06" db="EMBL/GenBank/DDBJ databases">
        <authorList>
            <consortium name="Pathogen Informatics"/>
            <person name="Doyle S."/>
        </authorList>
    </citation>
    <scope>NUCLEOTIDE SEQUENCE [LARGE SCALE GENOMIC DNA]</scope>
    <source>
        <strain evidence="10 11">NCTC12475</strain>
    </source>
</reference>
<dbReference type="EC" id="5.6.2.4" evidence="7"/>
<dbReference type="GO" id="GO:0043138">
    <property type="term" value="F:3'-5' DNA helicase activity"/>
    <property type="evidence" value="ECO:0007669"/>
    <property type="project" value="UniProtKB-EC"/>
</dbReference>
<dbReference type="NCBIfam" id="NF010487">
    <property type="entry name" value="PRK13909.1-4"/>
    <property type="match status" value="1"/>
</dbReference>
<evidence type="ECO:0000256" key="2">
    <source>
        <dbReference type="ARBA" id="ARBA00022801"/>
    </source>
</evidence>
<sequence>MIDFYEALGASAGSGKTFKLSVRYIALVLMGRDMRKILAITFTKKATNEMKTRISQTFLNLHTKKAELNEICKLLNKSEQEIINLRDKAKERFLSSELRIQTFDAFFSSILRLFSLNLGLMPDFEITDNLYDETINILVQNANDNLIKKIASYIKFSGDNQLEFFETINAIYENLNDINFVNNVNFPNDQKILQNFQDLKTYAITLSSNARYINLFDKNIKDFILNVDLEKNYFKNIKDNKEFIAKFNAFMDSAEIYFKEFEAYKLKELFEIVKRYKLARFELNKNKNLLSFTDISKLTYELTNTQNYREMLYFRLDSKITDILIDEFQDTNVLQYNIIKPLIEECISGIGQNGIGSFFYVGDIKQSIYRFRGGKKELFDKLKSDYKQIKFSNLDTNYRSDKCLVEFVNDTFKNVIKNYAIQKPNNQDDGYIEICSCEKEKIYEKILDKVNFLKSHNIPENQIAILCWKNNDIENIKTYLQNNDIKAVSQSSVLIINSKYVRILIEYAKFCYFNDNYYLYNLQAFYDEAPSKIEINFNLNLKDTLYKMAKELKLDFSDKNMLRFFEIVGKYENFIQFILNIENEKEKSINEAIDGVNLLSVHSSKGLEFKHVIVVDMIGKENNRSPKFLFEYDISNNNWEIRLNDKVFEKLDSKFVNLKTLSKTLDDEDKINQIYVAFTRAKNSLIIIAKSDANGNSPSLFKKYISNKQEVKILDLEDKIIGNMRKFADTKANQTQEDEKINFININRQNLINLQEEKELNFKSALFGTALHFMIEMMNQFDEENLQNAYIILENRYGSLLDENEIKDIKNRVKMLIKNKKFLNLLQGFTLLKEQDYTFESVLKRVDLLAINENSREILIFDYKSSKNFFNENVSQVKEYIANLENIYPKYKINGYLVFLLQNGSQIELV</sequence>
<dbReference type="PANTHER" id="PTHR11070">
    <property type="entry name" value="UVRD / RECB / PCRA DNA HELICASE FAMILY MEMBER"/>
    <property type="match status" value="1"/>
</dbReference>
<dbReference type="PROSITE" id="PS51198">
    <property type="entry name" value="UVRD_HELICASE_ATP_BIND"/>
    <property type="match status" value="1"/>
</dbReference>
<keyword evidence="4 9" id="KW-0067">ATP-binding</keyword>
<evidence type="ECO:0000256" key="8">
    <source>
        <dbReference type="ARBA" id="ARBA00048988"/>
    </source>
</evidence>
<accession>A0A381DK05</accession>
<organism evidence="10 11">
    <name type="scientific">Campylobacter sputorum subsp. sputorum</name>
    <dbReference type="NCBI Taxonomy" id="32024"/>
    <lineage>
        <taxon>Bacteria</taxon>
        <taxon>Pseudomonadati</taxon>
        <taxon>Campylobacterota</taxon>
        <taxon>Epsilonproteobacteria</taxon>
        <taxon>Campylobacterales</taxon>
        <taxon>Campylobacteraceae</taxon>
        <taxon>Campylobacter</taxon>
    </lineage>
</organism>
<dbReference type="InterPro" id="IPR027417">
    <property type="entry name" value="P-loop_NTPase"/>
</dbReference>
<dbReference type="Gene3D" id="3.40.50.300">
    <property type="entry name" value="P-loop containing nucleotide triphosphate hydrolases"/>
    <property type="match status" value="4"/>
</dbReference>
<dbReference type="Pfam" id="PF00580">
    <property type="entry name" value="UvrD-helicase"/>
    <property type="match status" value="1"/>
</dbReference>
<evidence type="ECO:0000256" key="3">
    <source>
        <dbReference type="ARBA" id="ARBA00022806"/>
    </source>
</evidence>
<dbReference type="EMBL" id="UFVD01000001">
    <property type="protein sequence ID" value="SUX11034.1"/>
    <property type="molecule type" value="Genomic_DNA"/>
</dbReference>
<evidence type="ECO:0000256" key="7">
    <source>
        <dbReference type="ARBA" id="ARBA00034808"/>
    </source>
</evidence>
<dbReference type="InterPro" id="IPR014016">
    <property type="entry name" value="UvrD-like_ATP-bd"/>
</dbReference>
<evidence type="ECO:0000256" key="9">
    <source>
        <dbReference type="PROSITE-ProRule" id="PRU00560"/>
    </source>
</evidence>
<keyword evidence="2 9" id="KW-0378">Hydrolase</keyword>
<evidence type="ECO:0000313" key="11">
    <source>
        <dbReference type="Proteomes" id="UP000254920"/>
    </source>
</evidence>
<dbReference type="OrthoDB" id="9810135at2"/>
<name>A0A381DK05_9BACT</name>
<dbReference type="AlphaFoldDB" id="A0A381DK05"/>
<dbReference type="PANTHER" id="PTHR11070:SF67">
    <property type="entry name" value="DNA 3'-5' HELICASE"/>
    <property type="match status" value="1"/>
</dbReference>
<dbReference type="Proteomes" id="UP000254920">
    <property type="component" value="Unassembled WGS sequence"/>
</dbReference>
<evidence type="ECO:0000313" key="10">
    <source>
        <dbReference type="EMBL" id="SUX11034.1"/>
    </source>
</evidence>
<dbReference type="GeneID" id="93089903"/>
<dbReference type="SUPFAM" id="SSF52540">
    <property type="entry name" value="P-loop containing nucleoside triphosphate hydrolases"/>
    <property type="match status" value="1"/>
</dbReference>
<comment type="catalytic activity">
    <reaction evidence="6">
        <text>Couples ATP hydrolysis with the unwinding of duplex DNA by translocating in the 3'-5' direction.</text>
        <dbReference type="EC" id="5.6.2.4"/>
    </reaction>
</comment>
<keyword evidence="1 9" id="KW-0547">Nucleotide-binding</keyword>
<dbReference type="GO" id="GO:0005829">
    <property type="term" value="C:cytosol"/>
    <property type="evidence" value="ECO:0007669"/>
    <property type="project" value="TreeGrafter"/>
</dbReference>
<protein>
    <recommendedName>
        <fullName evidence="7">DNA 3'-5' helicase</fullName>
        <ecNumber evidence="7">5.6.2.4</ecNumber>
    </recommendedName>
</protein>
<dbReference type="InterPro" id="IPR014017">
    <property type="entry name" value="DNA_helicase_UvrD-like_C"/>
</dbReference>
<evidence type="ECO:0000256" key="4">
    <source>
        <dbReference type="ARBA" id="ARBA00022840"/>
    </source>
</evidence>
<dbReference type="NCBIfam" id="NF010485">
    <property type="entry name" value="PRK13909.1-2"/>
    <property type="match status" value="1"/>
</dbReference>
<dbReference type="GO" id="GO:0016887">
    <property type="term" value="F:ATP hydrolysis activity"/>
    <property type="evidence" value="ECO:0007669"/>
    <property type="project" value="RHEA"/>
</dbReference>
<dbReference type="GO" id="GO:0003677">
    <property type="term" value="F:DNA binding"/>
    <property type="evidence" value="ECO:0007669"/>
    <property type="project" value="InterPro"/>
</dbReference>